<proteinExistence type="inferred from homology"/>
<feature type="domain" description="Pseudouridine synthase RsuA/RluA-like" evidence="9">
    <location>
        <begin position="447"/>
        <end position="617"/>
    </location>
</feature>
<feature type="compositionally biased region" description="Basic and acidic residues" evidence="8">
    <location>
        <begin position="162"/>
        <end position="194"/>
    </location>
</feature>
<evidence type="ECO:0000256" key="7">
    <source>
        <dbReference type="ARBA" id="ARBA00041563"/>
    </source>
</evidence>
<reference evidence="11" key="3">
    <citation type="submission" date="2015-06" db="UniProtKB">
        <authorList>
            <consortium name="EnsemblMetazoa"/>
        </authorList>
    </citation>
    <scope>IDENTIFICATION</scope>
</reference>
<dbReference type="RefSeq" id="XP_009025308.1">
    <property type="nucleotide sequence ID" value="XM_009027060.1"/>
</dbReference>
<dbReference type="InParanoid" id="T1EE94"/>
<evidence type="ECO:0000259" key="9">
    <source>
        <dbReference type="Pfam" id="PF00849"/>
    </source>
</evidence>
<dbReference type="Gene3D" id="3.30.2350.10">
    <property type="entry name" value="Pseudouridine synthase"/>
    <property type="match status" value="1"/>
</dbReference>
<gene>
    <name evidence="11" type="primary">20194896</name>
    <name evidence="10" type="ORF">HELRODRAFT_107293</name>
</gene>
<organism evidence="11 12">
    <name type="scientific">Helobdella robusta</name>
    <name type="common">Californian leech</name>
    <dbReference type="NCBI Taxonomy" id="6412"/>
    <lineage>
        <taxon>Eukaryota</taxon>
        <taxon>Metazoa</taxon>
        <taxon>Spiralia</taxon>
        <taxon>Lophotrochozoa</taxon>
        <taxon>Annelida</taxon>
        <taxon>Clitellata</taxon>
        <taxon>Hirudinea</taxon>
        <taxon>Rhynchobdellida</taxon>
        <taxon>Glossiphoniidae</taxon>
        <taxon>Helobdella</taxon>
    </lineage>
</organism>
<dbReference type="EMBL" id="KB097495">
    <property type="protein sequence ID" value="ESN96051.1"/>
    <property type="molecule type" value="Genomic_DNA"/>
</dbReference>
<dbReference type="EnsemblMetazoa" id="HelroT107293">
    <property type="protein sequence ID" value="HelroP107293"/>
    <property type="gene ID" value="HelroG107293"/>
</dbReference>
<dbReference type="GO" id="GO:0003723">
    <property type="term" value="F:RNA binding"/>
    <property type="evidence" value="ECO:0007669"/>
    <property type="project" value="InterPro"/>
</dbReference>
<reference evidence="12" key="1">
    <citation type="submission" date="2012-12" db="EMBL/GenBank/DDBJ databases">
        <authorList>
            <person name="Hellsten U."/>
            <person name="Grimwood J."/>
            <person name="Chapman J.A."/>
            <person name="Shapiro H."/>
            <person name="Aerts A."/>
            <person name="Otillar R.P."/>
            <person name="Terry A.Y."/>
            <person name="Boore J.L."/>
            <person name="Simakov O."/>
            <person name="Marletaz F."/>
            <person name="Cho S.-J."/>
            <person name="Edsinger-Gonzales E."/>
            <person name="Havlak P."/>
            <person name="Kuo D.-H."/>
            <person name="Larsson T."/>
            <person name="Lv J."/>
            <person name="Arendt D."/>
            <person name="Savage R."/>
            <person name="Osoegawa K."/>
            <person name="de Jong P."/>
            <person name="Lindberg D.R."/>
            <person name="Seaver E.C."/>
            <person name="Weisblat D.A."/>
            <person name="Putnam N.H."/>
            <person name="Grigoriev I.V."/>
            <person name="Rokhsar D.S."/>
        </authorList>
    </citation>
    <scope>NUCLEOTIDE SEQUENCE</scope>
</reference>
<comment type="catalytic activity">
    <reaction evidence="2">
        <text>uridine in 5S rRNA = pseudouridine in 5S rRNA</text>
        <dbReference type="Rhea" id="RHEA:47036"/>
        <dbReference type="Rhea" id="RHEA-COMP:11730"/>
        <dbReference type="Rhea" id="RHEA-COMP:11731"/>
        <dbReference type="ChEBI" id="CHEBI:65314"/>
        <dbReference type="ChEBI" id="CHEBI:65315"/>
    </reaction>
</comment>
<feature type="compositionally biased region" description="Low complexity" evidence="8">
    <location>
        <begin position="234"/>
        <end position="244"/>
    </location>
</feature>
<keyword evidence="12" id="KW-1185">Reference proteome</keyword>
<dbReference type="HOGENOM" id="CLU_391957_0_0_1"/>
<dbReference type="KEGG" id="hro:HELRODRAFT_107293"/>
<dbReference type="CTD" id="20194896"/>
<feature type="region of interest" description="Disordered" evidence="8">
    <location>
        <begin position="213"/>
        <end position="246"/>
    </location>
</feature>
<dbReference type="InterPro" id="IPR006145">
    <property type="entry name" value="PsdUridine_synth_RsuA/RluA"/>
</dbReference>
<evidence type="ECO:0000313" key="10">
    <source>
        <dbReference type="EMBL" id="ESN96051.1"/>
    </source>
</evidence>
<dbReference type="InterPro" id="IPR006224">
    <property type="entry name" value="PsdUridine_synth_RluA-like_CS"/>
</dbReference>
<feature type="compositionally biased region" description="Polar residues" evidence="8">
    <location>
        <begin position="319"/>
        <end position="332"/>
    </location>
</feature>
<dbReference type="InterPro" id="IPR050188">
    <property type="entry name" value="RluA_PseudoU_synthase"/>
</dbReference>
<evidence type="ECO:0000313" key="11">
    <source>
        <dbReference type="EnsemblMetazoa" id="HelroP107293"/>
    </source>
</evidence>
<dbReference type="Pfam" id="PF00849">
    <property type="entry name" value="PseudoU_synth_2"/>
    <property type="match status" value="1"/>
</dbReference>
<dbReference type="CDD" id="cd02869">
    <property type="entry name" value="PseudoU_synth_RluA_like"/>
    <property type="match status" value="1"/>
</dbReference>
<dbReference type="PANTHER" id="PTHR21600:SF83">
    <property type="entry name" value="PSEUDOURIDYLATE SYNTHASE RPUSD4, MITOCHONDRIAL"/>
    <property type="match status" value="1"/>
</dbReference>
<dbReference type="OrthoDB" id="418349at2759"/>
<evidence type="ECO:0000256" key="8">
    <source>
        <dbReference type="SAM" id="MobiDB-lite"/>
    </source>
</evidence>
<evidence type="ECO:0000313" key="12">
    <source>
        <dbReference type="Proteomes" id="UP000015101"/>
    </source>
</evidence>
<dbReference type="GO" id="GO:0009982">
    <property type="term" value="F:pseudouridine synthase activity"/>
    <property type="evidence" value="ECO:0007669"/>
    <property type="project" value="InterPro"/>
</dbReference>
<dbReference type="GO" id="GO:0001522">
    <property type="term" value="P:pseudouridine synthesis"/>
    <property type="evidence" value="ECO:0007669"/>
    <property type="project" value="InterPro"/>
</dbReference>
<sequence length="704" mass="80124">MREKMRNLHKLESTNIIDNYDGNNTNYANNKGNVCQNSTKWNNDFMESPYTLADGGQQHNDNISPAFNTEGPSKDTEFIRSLLTSSSPTKDNDGADNVKILSYGRVRIDKPINKNIKNLNNNDLFKNEVNLMAKRTDVNLFDEQYFKLDLNTDGHEKSIKNIKKNDSDDVNDDKSVSKKDNKLSVNNHDDDNSHHLHLNNFIEQQYFGSLQQNSNKCNDLGDSSSPMSPPPSPSFSAPSQSASSLESFINQQTHLQFSNYCSSNNGKPNSINNKIFSHETTDKVYIKTTKIPDGNCNILNFFDEQFFTDQRTNEETSRDNSTGQFLPNSLTGTPYLDEFSNRTETTKIETLTRRQLKKLVSEKVNIENPVTAYDALVKMKIERKKQKEEKMNEDDLVTPSRAKNWTGPVDSKGFKILKDQVKRDVQHMIDSDLVSMLCDSILFENEQVIIIDKPYGLPTHGGPGVDKSVSSLLDIMANRREKFLKSYKLVHRLDKETTGVMVLAKTEQVADILMGMFKKRQVIKTYWLITRGVPKPPQGQIDIPLAEGTVGNRYRMELRPRYSDEMKLLKKSAPNFDKDDVKEAITNYRVLDSSDSCALVECTPESGVKHQIRCHMAFALNTPILGDPKYSHFSKIAPQKLPPSMLEKLGIRQAKVRHLAMHLHARSLVLPEFLPNGNNLFVSARLPQFFVQNMKWLKLIIPKK</sequence>
<evidence type="ECO:0000256" key="4">
    <source>
        <dbReference type="ARBA" id="ARBA00023235"/>
    </source>
</evidence>
<evidence type="ECO:0000256" key="5">
    <source>
        <dbReference type="ARBA" id="ARBA00036943"/>
    </source>
</evidence>
<comment type="similarity">
    <text evidence="3">Belongs to the pseudouridine synthase RluA family.</text>
</comment>
<comment type="catalytic activity">
    <reaction evidence="1">
        <text>a uridine in mRNA = a pseudouridine in mRNA</text>
        <dbReference type="Rhea" id="RHEA:56644"/>
        <dbReference type="Rhea" id="RHEA-COMP:14658"/>
        <dbReference type="Rhea" id="RHEA-COMP:14659"/>
        <dbReference type="ChEBI" id="CHEBI:65314"/>
        <dbReference type="ChEBI" id="CHEBI:65315"/>
    </reaction>
</comment>
<dbReference type="PANTHER" id="PTHR21600">
    <property type="entry name" value="MITOCHONDRIAL RNA PSEUDOURIDINE SYNTHASE"/>
    <property type="match status" value="1"/>
</dbReference>
<name>T1EE94_HELRO</name>
<dbReference type="InterPro" id="IPR020103">
    <property type="entry name" value="PsdUridine_synth_cat_dom_sf"/>
</dbReference>
<dbReference type="SUPFAM" id="SSF55120">
    <property type="entry name" value="Pseudouridine synthase"/>
    <property type="match status" value="1"/>
</dbReference>
<feature type="region of interest" description="Disordered" evidence="8">
    <location>
        <begin position="162"/>
        <end position="195"/>
    </location>
</feature>
<accession>T1EE94</accession>
<dbReference type="eggNOG" id="KOG1919">
    <property type="taxonomic scope" value="Eukaryota"/>
</dbReference>
<evidence type="ECO:0000256" key="2">
    <source>
        <dbReference type="ARBA" id="ARBA00001896"/>
    </source>
</evidence>
<dbReference type="Proteomes" id="UP000015101">
    <property type="component" value="Unassembled WGS sequence"/>
</dbReference>
<feature type="region of interest" description="Disordered" evidence="8">
    <location>
        <begin position="311"/>
        <end position="333"/>
    </location>
</feature>
<protein>
    <recommendedName>
        <fullName evidence="6">Pseudouridylate synthase RPUSD4, mitochondrial</fullName>
    </recommendedName>
    <alternativeName>
        <fullName evidence="7">RNA pseudouridylate synthase domain-containing protein 4</fullName>
    </alternativeName>
</protein>
<evidence type="ECO:0000256" key="3">
    <source>
        <dbReference type="ARBA" id="ARBA00010876"/>
    </source>
</evidence>
<dbReference type="AlphaFoldDB" id="T1EE94"/>
<evidence type="ECO:0000256" key="6">
    <source>
        <dbReference type="ARBA" id="ARBA00039953"/>
    </source>
</evidence>
<dbReference type="GeneID" id="20194896"/>
<keyword evidence="4" id="KW-0413">Isomerase</keyword>
<dbReference type="EMBL" id="AMQM01001286">
    <property type="status" value="NOT_ANNOTATED_CDS"/>
    <property type="molecule type" value="Genomic_DNA"/>
</dbReference>
<evidence type="ECO:0000256" key="1">
    <source>
        <dbReference type="ARBA" id="ARBA00001166"/>
    </source>
</evidence>
<dbReference type="PROSITE" id="PS01129">
    <property type="entry name" value="PSI_RLU"/>
    <property type="match status" value="1"/>
</dbReference>
<comment type="catalytic activity">
    <reaction evidence="5">
        <text>a uridine in tRNA = a pseudouridine in tRNA</text>
        <dbReference type="Rhea" id="RHEA:54572"/>
        <dbReference type="Rhea" id="RHEA-COMP:13339"/>
        <dbReference type="Rhea" id="RHEA-COMP:13934"/>
        <dbReference type="ChEBI" id="CHEBI:65314"/>
        <dbReference type="ChEBI" id="CHEBI:65315"/>
    </reaction>
</comment>
<dbReference type="STRING" id="6412.T1EE94"/>
<reference evidence="10 12" key="2">
    <citation type="journal article" date="2013" name="Nature">
        <title>Insights into bilaterian evolution from three spiralian genomes.</title>
        <authorList>
            <person name="Simakov O."/>
            <person name="Marletaz F."/>
            <person name="Cho S.J."/>
            <person name="Edsinger-Gonzales E."/>
            <person name="Havlak P."/>
            <person name="Hellsten U."/>
            <person name="Kuo D.H."/>
            <person name="Larsson T."/>
            <person name="Lv J."/>
            <person name="Arendt D."/>
            <person name="Savage R."/>
            <person name="Osoegawa K."/>
            <person name="de Jong P."/>
            <person name="Grimwood J."/>
            <person name="Chapman J.A."/>
            <person name="Shapiro H."/>
            <person name="Aerts A."/>
            <person name="Otillar R.P."/>
            <person name="Terry A.Y."/>
            <person name="Boore J.L."/>
            <person name="Grigoriev I.V."/>
            <person name="Lindberg D.R."/>
            <person name="Seaver E.C."/>
            <person name="Weisblat D.A."/>
            <person name="Putnam N.H."/>
            <person name="Rokhsar D.S."/>
        </authorList>
    </citation>
    <scope>NUCLEOTIDE SEQUENCE</scope>
</reference>